<accession>E8ZHR4</accession>
<dbReference type="Pfam" id="PF00886">
    <property type="entry name" value="Ribosomal_S16"/>
    <property type="match status" value="1"/>
</dbReference>
<dbReference type="InterPro" id="IPR020592">
    <property type="entry name" value="Ribosomal_bS16_CS"/>
</dbReference>
<dbReference type="InterPro" id="IPR000307">
    <property type="entry name" value="Ribosomal_bS16"/>
</dbReference>
<dbReference type="PANTHER" id="PTHR12919:SF20">
    <property type="entry name" value="SMALL RIBOSOMAL SUBUNIT PROTEIN BS16M"/>
    <property type="match status" value="1"/>
</dbReference>
<name>E8ZHR4_MYCHL</name>
<evidence type="ECO:0000313" key="4">
    <source>
        <dbReference type="EMBL" id="CBY92685.1"/>
    </source>
</evidence>
<dbReference type="NCBIfam" id="TIGR00002">
    <property type="entry name" value="S16"/>
    <property type="match status" value="1"/>
</dbReference>
<dbReference type="GO" id="GO:0005737">
    <property type="term" value="C:cytoplasm"/>
    <property type="evidence" value="ECO:0007669"/>
    <property type="project" value="UniProtKB-ARBA"/>
</dbReference>
<dbReference type="HAMAP" id="MF_00385">
    <property type="entry name" value="Ribosomal_bS16"/>
    <property type="match status" value="1"/>
</dbReference>
<dbReference type="AlphaFoldDB" id="E8ZHR4"/>
<dbReference type="PROSITE" id="PS00732">
    <property type="entry name" value="RIBOSOMAL_S16"/>
    <property type="match status" value="1"/>
</dbReference>
<evidence type="ECO:0000256" key="2">
    <source>
        <dbReference type="ARBA" id="ARBA00023274"/>
    </source>
</evidence>
<comment type="similarity">
    <text evidence="3">Belongs to the bacterial ribosomal protein bS16 family.</text>
</comment>
<dbReference type="GO" id="GO:0003735">
    <property type="term" value="F:structural constituent of ribosome"/>
    <property type="evidence" value="ECO:0007669"/>
    <property type="project" value="InterPro"/>
</dbReference>
<proteinExistence type="inferred from homology"/>
<dbReference type="EMBL" id="FR773153">
    <property type="protein sequence ID" value="CBY92685.1"/>
    <property type="molecule type" value="Genomic_DNA"/>
</dbReference>
<keyword evidence="1 3" id="KW-0689">Ribosomal protein</keyword>
<dbReference type="GO" id="GO:0006412">
    <property type="term" value="P:translation"/>
    <property type="evidence" value="ECO:0007669"/>
    <property type="project" value="UniProtKB-UniRule"/>
</dbReference>
<dbReference type="HOGENOM" id="CLU_100590_5_1_14"/>
<dbReference type="OrthoDB" id="9807878at2"/>
<dbReference type="KEGG" id="mha:HF1_06770"/>
<dbReference type="PANTHER" id="PTHR12919">
    <property type="entry name" value="30S RIBOSOMAL PROTEIN S16"/>
    <property type="match status" value="1"/>
</dbReference>
<dbReference type="Gene3D" id="3.30.1320.10">
    <property type="match status" value="1"/>
</dbReference>
<evidence type="ECO:0000256" key="1">
    <source>
        <dbReference type="ARBA" id="ARBA00022980"/>
    </source>
</evidence>
<dbReference type="GO" id="GO:0015935">
    <property type="term" value="C:small ribosomal subunit"/>
    <property type="evidence" value="ECO:0007669"/>
    <property type="project" value="TreeGrafter"/>
</dbReference>
<evidence type="ECO:0000256" key="3">
    <source>
        <dbReference type="HAMAP-Rule" id="MF_00385"/>
    </source>
</evidence>
<reference evidence="4 5" key="1">
    <citation type="journal article" date="2011" name="J. Bacteriol.">
        <title>Complete genome sequence of Mycoplasma haemofelis, a hemotropic mycoplasma.</title>
        <authorList>
            <person name="Barker E.N."/>
            <person name="Helps C.R."/>
            <person name="Peters I.R."/>
            <person name="Darby A.C."/>
            <person name="Radford A.D."/>
            <person name="Tasker S."/>
        </authorList>
    </citation>
    <scope>NUCLEOTIDE SEQUENCE [LARGE SCALE GENOMIC DNA]</scope>
    <source>
        <strain evidence="4 5">Langford 1</strain>
    </source>
</reference>
<organism evidence="4 5">
    <name type="scientific">Mycoplasma haemofelis (strain Langford 1)</name>
    <name type="common">Haemobartonella felis</name>
    <dbReference type="NCBI Taxonomy" id="941640"/>
    <lineage>
        <taxon>Bacteria</taxon>
        <taxon>Bacillati</taxon>
        <taxon>Mycoplasmatota</taxon>
        <taxon>Mollicutes</taxon>
        <taxon>Mycoplasmataceae</taxon>
        <taxon>Mycoplasma</taxon>
    </lineage>
</organism>
<sequence length="77" mass="9065">MLKIRLTRMGRKALPFYRIVVVDSRKRRDGAYIELVGTYDPIKKNVNFNKDLYSKYIGFGAQPTEAVERLYRSYANE</sequence>
<dbReference type="Proteomes" id="UP000008637">
    <property type="component" value="Chromosome"/>
</dbReference>
<gene>
    <name evidence="3 4" type="primary">rpsP</name>
    <name evidence="4" type="ordered locus">HF1_06770</name>
</gene>
<dbReference type="SUPFAM" id="SSF54565">
    <property type="entry name" value="Ribosomal protein S16"/>
    <property type="match status" value="1"/>
</dbReference>
<keyword evidence="2 3" id="KW-0687">Ribonucleoprotein</keyword>
<dbReference type="InterPro" id="IPR023803">
    <property type="entry name" value="Ribosomal_bS16_dom_sf"/>
</dbReference>
<protein>
    <recommendedName>
        <fullName evidence="3">Small ribosomal subunit protein bS16</fullName>
    </recommendedName>
</protein>
<keyword evidence="5" id="KW-1185">Reference proteome</keyword>
<evidence type="ECO:0000313" key="5">
    <source>
        <dbReference type="Proteomes" id="UP000008637"/>
    </source>
</evidence>